<evidence type="ECO:0000256" key="1">
    <source>
        <dbReference type="SAM" id="SignalP"/>
    </source>
</evidence>
<dbReference type="GeneID" id="100120533"/>
<dbReference type="AlphaFoldDB" id="A0A7M7G976"/>
<dbReference type="RefSeq" id="XP_001604169.2">
    <property type="nucleotide sequence ID" value="XM_001604119.5"/>
</dbReference>
<dbReference type="InParanoid" id="A0A7M7G976"/>
<evidence type="ECO:0000313" key="2">
    <source>
        <dbReference type="EnsemblMetazoa" id="XP_001604169"/>
    </source>
</evidence>
<protein>
    <submittedName>
        <fullName evidence="2">Uncharacterized protein</fullName>
    </submittedName>
</protein>
<feature type="chain" id="PRO_5029855513" evidence="1">
    <location>
        <begin position="26"/>
        <end position="295"/>
    </location>
</feature>
<proteinExistence type="predicted"/>
<reference evidence="2" key="1">
    <citation type="submission" date="2021-01" db="UniProtKB">
        <authorList>
            <consortium name="EnsemblMetazoa"/>
        </authorList>
    </citation>
    <scope>IDENTIFICATION</scope>
</reference>
<sequence>MRMHIAETWAILLLAHTSTLLLVGSQYVGPFPGQRLTQQQQHQAAAQAQELGYSDKRASTMAEPTCEELRAMWRYSKRQSRAAESTNELPVYRDPFSYNVWEAYPSRSPSTGYREEYTGPARSRGAGGAPIYGKLVHKAPAGSRLRNGMPDRARAFEEVARLYGTVNRQPPSQRRRLTSFRVGGGPVNPNLPQAGSFQHLKEIILTERARELQEQRRAEEMAARAAVLKEMTSGERMRQSNAHESRNANFLSSLQGSYQSDPKNYDFAQAQYVPDIGQAFSKSDHHYAREYMLRR</sequence>
<dbReference type="Proteomes" id="UP000002358">
    <property type="component" value="Chromosome 5"/>
</dbReference>
<name>A0A7M7G976_NASVI</name>
<feature type="signal peptide" evidence="1">
    <location>
        <begin position="1"/>
        <end position="25"/>
    </location>
</feature>
<dbReference type="OrthoDB" id="6376425at2759"/>
<dbReference type="KEGG" id="nvi:100120533"/>
<evidence type="ECO:0000313" key="3">
    <source>
        <dbReference type="Proteomes" id="UP000002358"/>
    </source>
</evidence>
<keyword evidence="1" id="KW-0732">Signal</keyword>
<accession>A0A7M7G976</accession>
<dbReference type="EnsemblMetazoa" id="XM_001604119">
    <property type="protein sequence ID" value="XP_001604169"/>
    <property type="gene ID" value="LOC100120533"/>
</dbReference>
<organism evidence="2 3">
    <name type="scientific">Nasonia vitripennis</name>
    <name type="common">Parasitic wasp</name>
    <dbReference type="NCBI Taxonomy" id="7425"/>
    <lineage>
        <taxon>Eukaryota</taxon>
        <taxon>Metazoa</taxon>
        <taxon>Ecdysozoa</taxon>
        <taxon>Arthropoda</taxon>
        <taxon>Hexapoda</taxon>
        <taxon>Insecta</taxon>
        <taxon>Pterygota</taxon>
        <taxon>Neoptera</taxon>
        <taxon>Endopterygota</taxon>
        <taxon>Hymenoptera</taxon>
        <taxon>Apocrita</taxon>
        <taxon>Proctotrupomorpha</taxon>
        <taxon>Chalcidoidea</taxon>
        <taxon>Pteromalidae</taxon>
        <taxon>Pteromalinae</taxon>
        <taxon>Nasonia</taxon>
    </lineage>
</organism>
<dbReference type="SMR" id="A0A7M7G976"/>
<keyword evidence="3" id="KW-1185">Reference proteome</keyword>